<dbReference type="Gene3D" id="1.20.1600.10">
    <property type="entry name" value="Outer membrane efflux proteins (OEP)"/>
    <property type="match status" value="1"/>
</dbReference>
<evidence type="ECO:0000313" key="4">
    <source>
        <dbReference type="Proteomes" id="UP000609651"/>
    </source>
</evidence>
<proteinExistence type="inferred from homology"/>
<evidence type="ECO:0000256" key="2">
    <source>
        <dbReference type="SAM" id="MobiDB-lite"/>
    </source>
</evidence>
<evidence type="ECO:0000313" key="3">
    <source>
        <dbReference type="EMBL" id="NNJ25666.1"/>
    </source>
</evidence>
<reference evidence="3 4" key="1">
    <citation type="journal article" date="2020" name="Syst. Appl. Microbiol.">
        <title>Alienimonas chondri sp. nov., a novel planctomycete isolated from the biofilm of the red alga Chondrus crispus.</title>
        <authorList>
            <person name="Vitorino I."/>
            <person name="Albuquerque L."/>
            <person name="Wiegand S."/>
            <person name="Kallscheuer N."/>
            <person name="da Costa M.S."/>
            <person name="Lobo-da-Cunha A."/>
            <person name="Jogler C."/>
            <person name="Lage O.M."/>
        </authorList>
    </citation>
    <scope>NUCLEOTIDE SEQUENCE [LARGE SCALE GENOMIC DNA]</scope>
    <source>
        <strain evidence="3 4">LzC2</strain>
    </source>
</reference>
<dbReference type="PANTHER" id="PTHR30203:SF24">
    <property type="entry name" value="BLR4935 PROTEIN"/>
    <property type="match status" value="1"/>
</dbReference>
<dbReference type="PROSITE" id="PS51257">
    <property type="entry name" value="PROKAR_LIPOPROTEIN"/>
    <property type="match status" value="1"/>
</dbReference>
<evidence type="ECO:0000256" key="1">
    <source>
        <dbReference type="ARBA" id="ARBA00007613"/>
    </source>
</evidence>
<dbReference type="RefSeq" id="WP_171185917.1">
    <property type="nucleotide sequence ID" value="NZ_WTPX01000045.1"/>
</dbReference>
<sequence length="556" mass="58478">MPRHAVRGGDAPMKPRKALLPFALAGLAGCGTGNALTTHKYEAGSPLASGSAAGYGVHAAAVAAAEPALGGSIQPAAYQEEPSVDEGRDRPVTPDPFSPERPSNELANEAEKAESTNGGDGTDPLAAPVPILADVPGGGVLPDDHAPGGLTLAEIEAAALSANPTLRGASAAVDKARGIYTQVGLYPNPTVGYTSEDIGEDGSAGRHGAFVSQTFVTADKLQLNRAVESWEVEGLRWRTEAQRLRVVNGVRRQYYVALGAQRRLELAEELVALAEEGVGAAKELFEAGEVARPDVLQVEIQLGEVGIVRRDAELEFEGAWQRLMALAGTPNRPVGRLDGQLEGPVAEHDSEALFAELLAASPELAAARARVSRARAAICRQQAQPVPNVQAQAALTYGFGGDEPIGGLQLGLPLPVFNDNRGNVAAAVADLHRATAELHRLELDLRARMADALRDYRRAGNRVTRYTEDVLPAARENLALTEEGYRQGEFDIVRVFTARRSFFEANLARVEALADARTSEVAVDGLLLVDALGGIPDAGGDNLQGVGLRDLSLGGQ</sequence>
<comment type="similarity">
    <text evidence="1">Belongs to the outer membrane factor (OMF) (TC 1.B.17) family.</text>
</comment>
<dbReference type="Pfam" id="PF02321">
    <property type="entry name" value="OEP"/>
    <property type="match status" value="2"/>
</dbReference>
<organism evidence="3 4">
    <name type="scientific">Alienimonas chondri</name>
    <dbReference type="NCBI Taxonomy" id="2681879"/>
    <lineage>
        <taxon>Bacteria</taxon>
        <taxon>Pseudomonadati</taxon>
        <taxon>Planctomycetota</taxon>
        <taxon>Planctomycetia</taxon>
        <taxon>Planctomycetales</taxon>
        <taxon>Planctomycetaceae</taxon>
        <taxon>Alienimonas</taxon>
    </lineage>
</organism>
<feature type="region of interest" description="Disordered" evidence="2">
    <location>
        <begin position="79"/>
        <end position="131"/>
    </location>
</feature>
<gene>
    <name evidence="3" type="ORF">LzC2_17390</name>
</gene>
<name>A0ABX1VF41_9PLAN</name>
<dbReference type="InterPro" id="IPR003423">
    <property type="entry name" value="OMP_efflux"/>
</dbReference>
<keyword evidence="4" id="KW-1185">Reference proteome</keyword>
<protein>
    <recommendedName>
        <fullName evidence="5">TolC family protein</fullName>
    </recommendedName>
</protein>
<dbReference type="Proteomes" id="UP000609651">
    <property type="component" value="Unassembled WGS sequence"/>
</dbReference>
<dbReference type="EMBL" id="WTPX01000045">
    <property type="protein sequence ID" value="NNJ25666.1"/>
    <property type="molecule type" value="Genomic_DNA"/>
</dbReference>
<comment type="caution">
    <text evidence="3">The sequence shown here is derived from an EMBL/GenBank/DDBJ whole genome shotgun (WGS) entry which is preliminary data.</text>
</comment>
<dbReference type="PANTHER" id="PTHR30203">
    <property type="entry name" value="OUTER MEMBRANE CATION EFFLUX PROTEIN"/>
    <property type="match status" value="1"/>
</dbReference>
<accession>A0ABX1VF41</accession>
<evidence type="ECO:0008006" key="5">
    <source>
        <dbReference type="Google" id="ProtNLM"/>
    </source>
</evidence>
<dbReference type="SUPFAM" id="SSF56954">
    <property type="entry name" value="Outer membrane efflux proteins (OEP)"/>
    <property type="match status" value="1"/>
</dbReference>
<dbReference type="InterPro" id="IPR010131">
    <property type="entry name" value="MdtP/NodT-like"/>
</dbReference>